<sequence>MANNDESVSIELATGTDAPAILKLMKQLTTESDTFTVDPGLAQLSIEQEQRQIMLINQTRSNVILVAHFSDEIIGVVTVQQLHDSMDGELGVAVLKQFWNNGIGTALVDEALNWGTSFSNLTRMVLTVENQNQAAIHVYHRLGFVDNLKRRIIAVPGNETATTEMTYDLN</sequence>
<feature type="domain" description="N-acetyltransferase" evidence="1">
    <location>
        <begin position="57"/>
        <end position="144"/>
    </location>
</feature>
<accession>A0A976RSE3</accession>
<name>A0A976RSE3_9LACO</name>
<dbReference type="PANTHER" id="PTHR43415">
    <property type="entry name" value="SPERMIDINE N(1)-ACETYLTRANSFERASE"/>
    <property type="match status" value="1"/>
</dbReference>
<evidence type="ECO:0000313" key="3">
    <source>
        <dbReference type="Proteomes" id="UP000831181"/>
    </source>
</evidence>
<dbReference type="Proteomes" id="UP000831181">
    <property type="component" value="Chromosome"/>
</dbReference>
<dbReference type="Pfam" id="PF00583">
    <property type="entry name" value="Acetyltransf_1"/>
    <property type="match status" value="1"/>
</dbReference>
<proteinExistence type="predicted"/>
<gene>
    <name evidence="2" type="ORF">MOO44_01925</name>
</gene>
<dbReference type="AlphaFoldDB" id="A0A976RSE3"/>
<dbReference type="RefSeq" id="WP_260116760.1">
    <property type="nucleotide sequence ID" value="NZ_CP093361.1"/>
</dbReference>
<dbReference type="Gene3D" id="3.40.630.30">
    <property type="match status" value="1"/>
</dbReference>
<protein>
    <submittedName>
        <fullName evidence="2">GNAT family N-acetyltransferase</fullName>
    </submittedName>
</protein>
<dbReference type="CDD" id="cd04301">
    <property type="entry name" value="NAT_SF"/>
    <property type="match status" value="1"/>
</dbReference>
<evidence type="ECO:0000259" key="1">
    <source>
        <dbReference type="Pfam" id="PF00583"/>
    </source>
</evidence>
<dbReference type="InterPro" id="IPR016181">
    <property type="entry name" value="Acyl_CoA_acyltransferase"/>
</dbReference>
<dbReference type="SUPFAM" id="SSF55729">
    <property type="entry name" value="Acyl-CoA N-acyltransferases (Nat)"/>
    <property type="match status" value="1"/>
</dbReference>
<keyword evidence="3" id="KW-1185">Reference proteome</keyword>
<dbReference type="EMBL" id="CP093361">
    <property type="protein sequence ID" value="UQS86959.1"/>
    <property type="molecule type" value="Genomic_DNA"/>
</dbReference>
<evidence type="ECO:0000313" key="2">
    <source>
        <dbReference type="EMBL" id="UQS86959.1"/>
    </source>
</evidence>
<organism evidence="2 3">
    <name type="scientific">Nicoliella spurrieriana</name>
    <dbReference type="NCBI Taxonomy" id="2925830"/>
    <lineage>
        <taxon>Bacteria</taxon>
        <taxon>Bacillati</taxon>
        <taxon>Bacillota</taxon>
        <taxon>Bacilli</taxon>
        <taxon>Lactobacillales</taxon>
        <taxon>Lactobacillaceae</taxon>
        <taxon>Nicoliella</taxon>
    </lineage>
</organism>
<dbReference type="GO" id="GO:0016747">
    <property type="term" value="F:acyltransferase activity, transferring groups other than amino-acyl groups"/>
    <property type="evidence" value="ECO:0007669"/>
    <property type="project" value="InterPro"/>
</dbReference>
<dbReference type="PANTHER" id="PTHR43415:SF3">
    <property type="entry name" value="GNAT-FAMILY ACETYLTRANSFERASE"/>
    <property type="match status" value="1"/>
</dbReference>
<dbReference type="KEGG" id="lbe:MOO44_01925"/>
<reference evidence="2" key="1">
    <citation type="journal article" date="2022" name="Int. J. Syst. Evol. Microbiol.">
        <title>Apilactobacillus apisilvae sp. nov., Nicolia spurrieriana gen. nov. sp. nov., Bombilactobacillus folatiphilus sp. nov. and Bombilactobacillus thymidiniphilus sp. nov., four new lactic acid bacterial isolates from stingless bees Tetragonula carbonaria and Austroplebeia australis.</title>
        <authorList>
            <person name="Oliphant S.A."/>
            <person name="Watson-Haigh N.S."/>
            <person name="Sumby K.M."/>
            <person name="Gardner J."/>
            <person name="Groom S."/>
            <person name="Jiranek V."/>
        </authorList>
    </citation>
    <scope>NUCLEOTIDE SEQUENCE</scope>
    <source>
        <strain evidence="2">SGEP1_A5</strain>
    </source>
</reference>
<dbReference type="InterPro" id="IPR000182">
    <property type="entry name" value="GNAT_dom"/>
</dbReference>